<protein>
    <submittedName>
        <fullName evidence="1">Uncharacterized protein</fullName>
    </submittedName>
</protein>
<dbReference type="Gene3D" id="3.50.50.60">
    <property type="entry name" value="FAD/NAD(P)-binding domain"/>
    <property type="match status" value="1"/>
</dbReference>
<evidence type="ECO:0000313" key="1">
    <source>
        <dbReference type="EMBL" id="GAA2043971.1"/>
    </source>
</evidence>
<gene>
    <name evidence="1" type="ORF">GCM10009839_54240</name>
</gene>
<dbReference type="SUPFAM" id="SSF51905">
    <property type="entry name" value="FAD/NAD(P)-binding domain"/>
    <property type="match status" value="1"/>
</dbReference>
<reference evidence="2" key="1">
    <citation type="journal article" date="2019" name="Int. J. Syst. Evol. Microbiol.">
        <title>The Global Catalogue of Microorganisms (GCM) 10K type strain sequencing project: providing services to taxonomists for standard genome sequencing and annotation.</title>
        <authorList>
            <consortium name="The Broad Institute Genomics Platform"/>
            <consortium name="The Broad Institute Genome Sequencing Center for Infectious Disease"/>
            <person name="Wu L."/>
            <person name="Ma J."/>
        </authorList>
    </citation>
    <scope>NUCLEOTIDE SEQUENCE [LARGE SCALE GENOMIC DNA]</scope>
    <source>
        <strain evidence="2">JCM 16014</strain>
    </source>
</reference>
<evidence type="ECO:0000313" key="2">
    <source>
        <dbReference type="Proteomes" id="UP001500751"/>
    </source>
</evidence>
<proteinExistence type="predicted"/>
<dbReference type="PANTHER" id="PTHR43422">
    <property type="entry name" value="THIAMINE THIAZOLE SYNTHASE"/>
    <property type="match status" value="1"/>
</dbReference>
<dbReference type="PANTHER" id="PTHR43422:SF3">
    <property type="entry name" value="THIAMINE THIAZOLE SYNTHASE"/>
    <property type="match status" value="1"/>
</dbReference>
<dbReference type="InterPro" id="IPR036188">
    <property type="entry name" value="FAD/NAD-bd_sf"/>
</dbReference>
<dbReference type="Proteomes" id="UP001500751">
    <property type="component" value="Unassembled WGS sequence"/>
</dbReference>
<name>A0ABN2UUX3_9ACTN</name>
<comment type="caution">
    <text evidence="1">The sequence shown here is derived from an EMBL/GenBank/DDBJ whole genome shotgun (WGS) entry which is preliminary data.</text>
</comment>
<dbReference type="EMBL" id="BAAAQN010000036">
    <property type="protein sequence ID" value="GAA2043971.1"/>
    <property type="molecule type" value="Genomic_DNA"/>
</dbReference>
<keyword evidence="2" id="KW-1185">Reference proteome</keyword>
<organism evidence="1 2">
    <name type="scientific">Catenulispora yoronensis</name>
    <dbReference type="NCBI Taxonomy" id="450799"/>
    <lineage>
        <taxon>Bacteria</taxon>
        <taxon>Bacillati</taxon>
        <taxon>Actinomycetota</taxon>
        <taxon>Actinomycetes</taxon>
        <taxon>Catenulisporales</taxon>
        <taxon>Catenulisporaceae</taxon>
        <taxon>Catenulispora</taxon>
    </lineage>
</organism>
<accession>A0ABN2UUX3</accession>
<dbReference type="RefSeq" id="WP_344668484.1">
    <property type="nucleotide sequence ID" value="NZ_BAAAQN010000036.1"/>
</dbReference>
<sequence>MAPDKGFARDHAIVVGSGHAGLLAARVLSEHFNTVTVVERDRVDPDTTFRAGVPQGYHPHFLLAKGAQIIGELFPGLLEEIADAGSPFYDYGENIRLKFPAGWTPKTTTGIQIQGFSRPFLEQRIRRRLLELPNVTLADGFTVDRPLFDGSSGAVTGVIGRDADGEEECLYADAVVVATGRGSRLDHWLRGADLPMPTVKSIDVKVSYTSRIYQAPPDDGWKVTFAYVYAPDVRRGGGVLELESGTAMALAMGIGEEGCPPDEAEFARFAKSLPFSGMANYIDGHEPLSELHRFVDHGDWWLQVHRMRRWPEGLLVAGDALCRFNPIYAQGLTVAALHAKALAATLDNGGDAREYHRRAAKVTLTPWLMASSSDLLWDSGRSPGILARLSHWHLDRVITRIPGDPDLFNRFAHVQHMLSGAGTLATPGVLWRLAARPRPAVQLRV</sequence>